<feature type="transmembrane region" description="Helical" evidence="2">
    <location>
        <begin position="12"/>
        <end position="33"/>
    </location>
</feature>
<feature type="compositionally biased region" description="Pro residues" evidence="1">
    <location>
        <begin position="46"/>
        <end position="61"/>
    </location>
</feature>
<evidence type="ECO:0000313" key="3">
    <source>
        <dbReference type="EMBL" id="ONI29889.1"/>
    </source>
</evidence>
<feature type="region of interest" description="Disordered" evidence="1">
    <location>
        <begin position="42"/>
        <end position="61"/>
    </location>
</feature>
<keyword evidence="2" id="KW-0472">Membrane</keyword>
<protein>
    <submittedName>
        <fullName evidence="3">Uncharacterized protein</fullName>
    </submittedName>
</protein>
<sequence length="61" mass="6632">MIIKVNQRLLGFALLAIYIILISKTIGFTGLYVEKVVIHEQAGRPASPPPPPPAFPPSPRP</sequence>
<keyword evidence="2" id="KW-0812">Transmembrane</keyword>
<reference evidence="3 4" key="1">
    <citation type="journal article" date="2013" name="Nat. Genet.">
        <title>The high-quality draft genome of peach (Prunus persica) identifies unique patterns of genetic diversity, domestication and genome evolution.</title>
        <authorList>
            <consortium name="International Peach Genome Initiative"/>
            <person name="Verde I."/>
            <person name="Abbott A.G."/>
            <person name="Scalabrin S."/>
            <person name="Jung S."/>
            <person name="Shu S."/>
            <person name="Marroni F."/>
            <person name="Zhebentyayeva T."/>
            <person name="Dettori M.T."/>
            <person name="Grimwood J."/>
            <person name="Cattonaro F."/>
            <person name="Zuccolo A."/>
            <person name="Rossini L."/>
            <person name="Jenkins J."/>
            <person name="Vendramin E."/>
            <person name="Meisel L.A."/>
            <person name="Decroocq V."/>
            <person name="Sosinski B."/>
            <person name="Prochnik S."/>
            <person name="Mitros T."/>
            <person name="Policriti A."/>
            <person name="Cipriani G."/>
            <person name="Dondini L."/>
            <person name="Ficklin S."/>
            <person name="Goodstein D.M."/>
            <person name="Xuan P."/>
            <person name="Del Fabbro C."/>
            <person name="Aramini V."/>
            <person name="Copetti D."/>
            <person name="Gonzalez S."/>
            <person name="Horner D.S."/>
            <person name="Falchi R."/>
            <person name="Lucas S."/>
            <person name="Mica E."/>
            <person name="Maldonado J."/>
            <person name="Lazzari B."/>
            <person name="Bielenberg D."/>
            <person name="Pirona R."/>
            <person name="Miculan M."/>
            <person name="Barakat A."/>
            <person name="Testolin R."/>
            <person name="Stella A."/>
            <person name="Tartarini S."/>
            <person name="Tonutti P."/>
            <person name="Arus P."/>
            <person name="Orellana A."/>
            <person name="Wells C."/>
            <person name="Main D."/>
            <person name="Vizzotto G."/>
            <person name="Silva H."/>
            <person name="Salamini F."/>
            <person name="Schmutz J."/>
            <person name="Morgante M."/>
            <person name="Rokhsar D.S."/>
        </authorList>
    </citation>
    <scope>NUCLEOTIDE SEQUENCE [LARGE SCALE GENOMIC DNA]</scope>
    <source>
        <strain evidence="4">cv. Nemared</strain>
    </source>
</reference>
<proteinExistence type="predicted"/>
<dbReference type="EMBL" id="CM007651">
    <property type="protein sequence ID" value="ONI29889.1"/>
    <property type="molecule type" value="Genomic_DNA"/>
</dbReference>
<accession>A0A251R1D6</accession>
<dbReference type="AlphaFoldDB" id="A0A251R1D6"/>
<keyword evidence="4" id="KW-1185">Reference proteome</keyword>
<organism evidence="3 4">
    <name type="scientific">Prunus persica</name>
    <name type="common">Peach</name>
    <name type="synonym">Amygdalus persica</name>
    <dbReference type="NCBI Taxonomy" id="3760"/>
    <lineage>
        <taxon>Eukaryota</taxon>
        <taxon>Viridiplantae</taxon>
        <taxon>Streptophyta</taxon>
        <taxon>Embryophyta</taxon>
        <taxon>Tracheophyta</taxon>
        <taxon>Spermatophyta</taxon>
        <taxon>Magnoliopsida</taxon>
        <taxon>eudicotyledons</taxon>
        <taxon>Gunneridae</taxon>
        <taxon>Pentapetalae</taxon>
        <taxon>rosids</taxon>
        <taxon>fabids</taxon>
        <taxon>Rosales</taxon>
        <taxon>Rosaceae</taxon>
        <taxon>Amygdaloideae</taxon>
        <taxon>Amygdaleae</taxon>
        <taxon>Prunus</taxon>
    </lineage>
</organism>
<evidence type="ECO:0000256" key="2">
    <source>
        <dbReference type="SAM" id="Phobius"/>
    </source>
</evidence>
<name>A0A251R1D6_PRUPE</name>
<dbReference type="Gramene" id="ONI29889">
    <property type="protein sequence ID" value="ONI29889"/>
    <property type="gene ID" value="PRUPE_1G220100"/>
</dbReference>
<keyword evidence="2" id="KW-1133">Transmembrane helix</keyword>
<dbReference type="Proteomes" id="UP000006882">
    <property type="component" value="Chromosome G1"/>
</dbReference>
<evidence type="ECO:0000313" key="4">
    <source>
        <dbReference type="Proteomes" id="UP000006882"/>
    </source>
</evidence>
<gene>
    <name evidence="3" type="ORF">PRUPE_1G220100</name>
</gene>
<evidence type="ECO:0000256" key="1">
    <source>
        <dbReference type="SAM" id="MobiDB-lite"/>
    </source>
</evidence>